<name>A0ABD4XKI9_WEIPA</name>
<dbReference type="Proteomes" id="UP001215461">
    <property type="component" value="Unassembled WGS sequence"/>
</dbReference>
<accession>A0ABD4XKI9</accession>
<protein>
    <submittedName>
        <fullName evidence="2">Uncharacterized protein</fullName>
    </submittedName>
</protein>
<dbReference type="RefSeq" id="WP_277362498.1">
    <property type="nucleotide sequence ID" value="NZ_CP049940.1"/>
</dbReference>
<evidence type="ECO:0000313" key="3">
    <source>
        <dbReference type="Proteomes" id="UP001215461"/>
    </source>
</evidence>
<feature type="transmembrane region" description="Helical" evidence="1">
    <location>
        <begin position="6"/>
        <end position="30"/>
    </location>
</feature>
<gene>
    <name evidence="2" type="ORF">G9403_09050</name>
</gene>
<sequence length="186" mass="21747">MPYEFFEKIIIALITAITTGAVTFIVTYYFGKKSSKEFYEHEKYELVSGLIIHSNLSHNNISYFSEHLLKIPVLFSENKSILKKYDEFNALFNENEPSENKLKFETRDDFSKRISDKIVDEKKEAGNYNPDSDNDYIDKCIKSELTKTLNELLIDLLFELSKKTVSLKRVKKVYIKNIVNVSYILN</sequence>
<dbReference type="AlphaFoldDB" id="A0ABD4XKI9"/>
<dbReference type="EMBL" id="JAANXN010000013">
    <property type="protein sequence ID" value="MDF8371782.1"/>
    <property type="molecule type" value="Genomic_DNA"/>
</dbReference>
<proteinExistence type="predicted"/>
<organism evidence="2 3">
    <name type="scientific">Weissella paramesenteroides</name>
    <name type="common">Leuconostoc paramesenteroides</name>
    <dbReference type="NCBI Taxonomy" id="1249"/>
    <lineage>
        <taxon>Bacteria</taxon>
        <taxon>Bacillati</taxon>
        <taxon>Bacillota</taxon>
        <taxon>Bacilli</taxon>
        <taxon>Lactobacillales</taxon>
        <taxon>Lactobacillaceae</taxon>
        <taxon>Weissella</taxon>
    </lineage>
</organism>
<keyword evidence="1" id="KW-0812">Transmembrane</keyword>
<keyword evidence="1" id="KW-1133">Transmembrane helix</keyword>
<comment type="caution">
    <text evidence="2">The sequence shown here is derived from an EMBL/GenBank/DDBJ whole genome shotgun (WGS) entry which is preliminary data.</text>
</comment>
<evidence type="ECO:0000256" key="1">
    <source>
        <dbReference type="SAM" id="Phobius"/>
    </source>
</evidence>
<reference evidence="2 3" key="1">
    <citation type="submission" date="2020-03" db="EMBL/GenBank/DDBJ databases">
        <title>Comparative genomics of Weissella paramesenteroides.</title>
        <authorList>
            <person name="Kant R."/>
            <person name="Takala T."/>
            <person name="Saris P."/>
        </authorList>
    </citation>
    <scope>NUCLEOTIDE SEQUENCE [LARGE SCALE GENOMIC DNA]</scope>
    <source>
        <strain evidence="2 3">SJ27-4</strain>
    </source>
</reference>
<evidence type="ECO:0000313" key="2">
    <source>
        <dbReference type="EMBL" id="MDF8371782.1"/>
    </source>
</evidence>
<keyword evidence="1" id="KW-0472">Membrane</keyword>